<dbReference type="Proteomes" id="UP000463224">
    <property type="component" value="Unassembled WGS sequence"/>
</dbReference>
<organism evidence="3 4">
    <name type="scientific">Nitratireductor arenosus</name>
    <dbReference type="NCBI Taxonomy" id="2682096"/>
    <lineage>
        <taxon>Bacteria</taxon>
        <taxon>Pseudomonadati</taxon>
        <taxon>Pseudomonadota</taxon>
        <taxon>Alphaproteobacteria</taxon>
        <taxon>Hyphomicrobiales</taxon>
        <taxon>Phyllobacteriaceae</taxon>
        <taxon>Nitratireductor</taxon>
    </lineage>
</organism>
<keyword evidence="1" id="KW-0472">Membrane</keyword>
<dbReference type="AlphaFoldDB" id="A0A844QE29"/>
<accession>A0A844QE29</accession>
<dbReference type="InterPro" id="IPR012495">
    <property type="entry name" value="TadE-like_dom"/>
</dbReference>
<dbReference type="EMBL" id="WPHG01000003">
    <property type="protein sequence ID" value="MVA98246.1"/>
    <property type="molecule type" value="Genomic_DNA"/>
</dbReference>
<evidence type="ECO:0000256" key="1">
    <source>
        <dbReference type="SAM" id="Phobius"/>
    </source>
</evidence>
<feature type="domain" description="TadE-like" evidence="2">
    <location>
        <begin position="30"/>
        <end position="72"/>
    </location>
</feature>
<evidence type="ECO:0000313" key="4">
    <source>
        <dbReference type="Proteomes" id="UP000463224"/>
    </source>
</evidence>
<name>A0A844QE29_9HYPH</name>
<comment type="caution">
    <text evidence="3">The sequence shown here is derived from an EMBL/GenBank/DDBJ whole genome shotgun (WGS) entry which is preliminary data.</text>
</comment>
<reference evidence="3 4" key="1">
    <citation type="submission" date="2019-12" db="EMBL/GenBank/DDBJ databases">
        <title>Nitratireductor arenosus sp. nov., Isolated from sea sand, Jeju island, South Korea.</title>
        <authorList>
            <person name="Kim W."/>
        </authorList>
    </citation>
    <scope>NUCLEOTIDE SEQUENCE [LARGE SCALE GENOMIC DNA]</scope>
    <source>
        <strain evidence="3 4">CAU 1489</strain>
    </source>
</reference>
<evidence type="ECO:0000313" key="3">
    <source>
        <dbReference type="EMBL" id="MVA98246.1"/>
    </source>
</evidence>
<sequence length="192" mass="21260">MTKDMSAGREAATAKARRGLFGRFARNRDGAVAIEFVALALPFSMLVFAILESCISFAGQQVLTTATDNVARQLRTGQIKAAGLNETALKQKICDKIEIIVAAGCPGLEVDLREFATFEEASKVRIKLTSDKDIDTSDFDVDPGPSLSKNMLRVFYRWPVMTDFMRKSLSNLKDGKTLHFATVTWQNEPFDD</sequence>
<gene>
    <name evidence="3" type="ORF">GN330_13425</name>
</gene>
<keyword evidence="1" id="KW-0812">Transmembrane</keyword>
<evidence type="ECO:0000259" key="2">
    <source>
        <dbReference type="Pfam" id="PF07811"/>
    </source>
</evidence>
<protein>
    <submittedName>
        <fullName evidence="3">Pilus assembly protein</fullName>
    </submittedName>
</protein>
<keyword evidence="1" id="KW-1133">Transmembrane helix</keyword>
<keyword evidence="4" id="KW-1185">Reference proteome</keyword>
<feature type="transmembrane region" description="Helical" evidence="1">
    <location>
        <begin position="31"/>
        <end position="51"/>
    </location>
</feature>
<dbReference type="RefSeq" id="WP_156713203.1">
    <property type="nucleotide sequence ID" value="NZ_WPHG01000003.1"/>
</dbReference>
<dbReference type="Pfam" id="PF07811">
    <property type="entry name" value="TadE"/>
    <property type="match status" value="1"/>
</dbReference>
<proteinExistence type="predicted"/>